<sequence length="1286" mass="139587">MRDSEYSDIELDQLPVPLSRSHSTATLVRPPSSCSKLREYPLAPSRTNADENKSYPIPDYKSVSLRWPFIVFILALIAGLFAFLEYQIHDLPPPHYSMIKMEDPEPEAKRIPDPRPPEDEYPKPPGGIQTKCGWEPPSWTLEHIDDPRCDGFTCEDSPEFCEGGNKTEVACVRALMIEYITTFTTDDPSWCPCHLFAPFDNWGDGGSLMEPDFVYDSPDKGCRSVMLAIQSFNHYKTTELGDKTAVPRDGVLYSALRTRTETHTTPPLPITGYWPYPSTRQNGDIMLPLVSRTAGKDVADAFGNKLQPTDSALFPAMFYSRIYPGQEWVPSGCWAELVWHRDHFLSLPLMEPCTETTWTSYETVWWPLPLTRPGASTPIMFPAPVTTTTTTSSAETPAGKVTTTATSTAEVRTSTAPLPVCTSCEDGKPKEPATSSTSSSALVKATDSSSNPTNDSSEPVNTSKQPDETEVLLVTGSSSSTTTERNVVSSSTSTVTEQNVSLTTDYTPVLTVITSGSTVITITTHASSSSSPVPTTPPHSAPLIFPIQVSMPADTNGNSTSQPGRPSPRPRPQGPILPSAQSSFYNLRSEISYLMASVIPVLLATLLSIPIQVFTSSLSRTFPFRALTAFSSSPSSQAENSGPGAPAKDSLLLSLSGGGNGNPFEPVMISLRFLSRYKDPLPLISVVLSFLAGVILVPVSSEVIRLEFTTQCSSPSFMNGYADSNGGPTFSDNLLGAGPGGAGPNTRMCAFGVRKEGELMRVAEGILVALAGLVLLSGVILSRWKSGVGSEAWSIAGMAALLGSERSGALGGILRGLPNSEDGSKKEEMKGLDAQVESLLNEKQFRLGYRLADSKRPDMREWEYGLYMTTPAEKEKEDDKSIRLTTRDPPTRTSSTSTSTSTSTDMGRSGRILPRMMAVLSCKNIELELALRILALVFTTGLLILILYYECTVGPKTAFEAFMNSQGFGVRILFTAFGTVITAYWSYYFAYISEPQIYHQLAAFSSPSSGGSSNGVSTEKGQASSPPLTRGLPANESILLTPPFNIFVGLYRSFPRSALLSRLFRPKTSTENSNSSDNGHTVGGGQTLTFHISLATLLAKFTPILLSNIPFSNAVTWKIHEACTWMSVSFLLYMVLVLVASLVLPYKALFISAIRGKCGLEGTSSKNGNRLPPFMPIKVDTIVGNMYYLCHSAMVRDFEGLLELSTLERDRLVCGMGRRYFFGEMVPASYADNDEINGYGNGGHGSSVDGKGQKPGLWYQNMKERAAGEDDDKDGKVKRVIGVGYC</sequence>
<feature type="region of interest" description="Disordered" evidence="1">
    <location>
        <begin position="873"/>
        <end position="908"/>
    </location>
</feature>
<feature type="compositionally biased region" description="Low complexity" evidence="1">
    <location>
        <begin position="475"/>
        <end position="498"/>
    </location>
</feature>
<feature type="transmembrane region" description="Helical" evidence="2">
    <location>
        <begin position="63"/>
        <end position="84"/>
    </location>
</feature>
<feature type="transmembrane region" description="Helical" evidence="2">
    <location>
        <begin position="968"/>
        <end position="990"/>
    </location>
</feature>
<keyword evidence="2" id="KW-0472">Membrane</keyword>
<feature type="compositionally biased region" description="Basic and acidic residues" evidence="1">
    <location>
        <begin position="104"/>
        <end position="122"/>
    </location>
</feature>
<feature type="compositionally biased region" description="Pro residues" evidence="1">
    <location>
        <begin position="565"/>
        <end position="575"/>
    </location>
</feature>
<comment type="caution">
    <text evidence="3">The sequence shown here is derived from an EMBL/GenBank/DDBJ whole genome shotgun (WGS) entry which is preliminary data.</text>
</comment>
<accession>A0AAN6YGZ9</accession>
<organism evidence="3 4">
    <name type="scientific">Rhypophila decipiens</name>
    <dbReference type="NCBI Taxonomy" id="261697"/>
    <lineage>
        <taxon>Eukaryota</taxon>
        <taxon>Fungi</taxon>
        <taxon>Dikarya</taxon>
        <taxon>Ascomycota</taxon>
        <taxon>Pezizomycotina</taxon>
        <taxon>Sordariomycetes</taxon>
        <taxon>Sordariomycetidae</taxon>
        <taxon>Sordariales</taxon>
        <taxon>Naviculisporaceae</taxon>
        <taxon>Rhypophila</taxon>
    </lineage>
</organism>
<evidence type="ECO:0000313" key="4">
    <source>
        <dbReference type="Proteomes" id="UP001301769"/>
    </source>
</evidence>
<reference evidence="3" key="1">
    <citation type="journal article" date="2023" name="Mol. Phylogenet. Evol.">
        <title>Genome-scale phylogeny and comparative genomics of the fungal order Sordariales.</title>
        <authorList>
            <person name="Hensen N."/>
            <person name="Bonometti L."/>
            <person name="Westerberg I."/>
            <person name="Brannstrom I.O."/>
            <person name="Guillou S."/>
            <person name="Cros-Aarteil S."/>
            <person name="Calhoun S."/>
            <person name="Haridas S."/>
            <person name="Kuo A."/>
            <person name="Mondo S."/>
            <person name="Pangilinan J."/>
            <person name="Riley R."/>
            <person name="LaButti K."/>
            <person name="Andreopoulos B."/>
            <person name="Lipzen A."/>
            <person name="Chen C."/>
            <person name="Yan M."/>
            <person name="Daum C."/>
            <person name="Ng V."/>
            <person name="Clum A."/>
            <person name="Steindorff A."/>
            <person name="Ohm R.A."/>
            <person name="Martin F."/>
            <person name="Silar P."/>
            <person name="Natvig D.O."/>
            <person name="Lalanne C."/>
            <person name="Gautier V."/>
            <person name="Ament-Velasquez S.L."/>
            <person name="Kruys A."/>
            <person name="Hutchinson M.I."/>
            <person name="Powell A.J."/>
            <person name="Barry K."/>
            <person name="Miller A.N."/>
            <person name="Grigoriev I.V."/>
            <person name="Debuchy R."/>
            <person name="Gladieux P."/>
            <person name="Hiltunen Thoren M."/>
            <person name="Johannesson H."/>
        </authorList>
    </citation>
    <scope>NUCLEOTIDE SEQUENCE</scope>
    <source>
        <strain evidence="3">PSN293</strain>
    </source>
</reference>
<proteinExistence type="predicted"/>
<gene>
    <name evidence="3" type="ORF">QBC37DRAFT_395490</name>
</gene>
<feature type="region of interest" description="Disordered" evidence="1">
    <location>
        <begin position="104"/>
        <end position="128"/>
    </location>
</feature>
<feature type="compositionally biased region" description="Low complexity" evidence="1">
    <location>
        <begin position="891"/>
        <end position="905"/>
    </location>
</feature>
<feature type="compositionally biased region" description="Basic and acidic residues" evidence="1">
    <location>
        <begin position="873"/>
        <end position="890"/>
    </location>
</feature>
<feature type="compositionally biased region" description="Low complexity" evidence="1">
    <location>
        <begin position="386"/>
        <end position="416"/>
    </location>
</feature>
<feature type="transmembrane region" description="Helical" evidence="2">
    <location>
        <begin position="681"/>
        <end position="699"/>
    </location>
</feature>
<evidence type="ECO:0000256" key="1">
    <source>
        <dbReference type="SAM" id="MobiDB-lite"/>
    </source>
</evidence>
<keyword evidence="4" id="KW-1185">Reference proteome</keyword>
<feature type="transmembrane region" description="Helical" evidence="2">
    <location>
        <begin position="762"/>
        <end position="781"/>
    </location>
</feature>
<keyword evidence="2" id="KW-0812">Transmembrane</keyword>
<feature type="transmembrane region" description="Helical" evidence="2">
    <location>
        <begin position="1126"/>
        <end position="1146"/>
    </location>
</feature>
<name>A0AAN6YGZ9_9PEZI</name>
<feature type="compositionally biased region" description="Low complexity" evidence="1">
    <location>
        <begin position="446"/>
        <end position="459"/>
    </location>
</feature>
<protein>
    <submittedName>
        <fullName evidence="3">Uncharacterized protein</fullName>
    </submittedName>
</protein>
<dbReference type="Proteomes" id="UP001301769">
    <property type="component" value="Unassembled WGS sequence"/>
</dbReference>
<feature type="region of interest" description="Disordered" evidence="1">
    <location>
        <begin position="382"/>
        <end position="498"/>
    </location>
</feature>
<dbReference type="EMBL" id="MU858052">
    <property type="protein sequence ID" value="KAK4218501.1"/>
    <property type="molecule type" value="Genomic_DNA"/>
</dbReference>
<keyword evidence="2" id="KW-1133">Transmembrane helix</keyword>
<feature type="transmembrane region" description="Helical" evidence="2">
    <location>
        <begin position="591"/>
        <end position="615"/>
    </location>
</feature>
<feature type="region of interest" description="Disordered" evidence="1">
    <location>
        <begin position="20"/>
        <end position="52"/>
    </location>
</feature>
<feature type="transmembrane region" description="Helical" evidence="2">
    <location>
        <begin position="929"/>
        <end position="948"/>
    </location>
</feature>
<reference evidence="3" key="2">
    <citation type="submission" date="2023-05" db="EMBL/GenBank/DDBJ databases">
        <authorList>
            <consortium name="Lawrence Berkeley National Laboratory"/>
            <person name="Steindorff A."/>
            <person name="Hensen N."/>
            <person name="Bonometti L."/>
            <person name="Westerberg I."/>
            <person name="Brannstrom I.O."/>
            <person name="Guillou S."/>
            <person name="Cros-Aarteil S."/>
            <person name="Calhoun S."/>
            <person name="Haridas S."/>
            <person name="Kuo A."/>
            <person name="Mondo S."/>
            <person name="Pangilinan J."/>
            <person name="Riley R."/>
            <person name="Labutti K."/>
            <person name="Andreopoulos B."/>
            <person name="Lipzen A."/>
            <person name="Chen C."/>
            <person name="Yanf M."/>
            <person name="Daum C."/>
            <person name="Ng V."/>
            <person name="Clum A."/>
            <person name="Ohm R."/>
            <person name="Martin F."/>
            <person name="Silar P."/>
            <person name="Natvig D."/>
            <person name="Lalanne C."/>
            <person name="Gautier V."/>
            <person name="Ament-Velasquez S.L."/>
            <person name="Kruys A."/>
            <person name="Hutchinson M.I."/>
            <person name="Powell A.J."/>
            <person name="Barry K."/>
            <person name="Miller A.N."/>
            <person name="Grigoriev I.V."/>
            <person name="Debuchy R."/>
            <person name="Gladieux P."/>
            <person name="Thoren M.H."/>
            <person name="Johannesson H."/>
        </authorList>
    </citation>
    <scope>NUCLEOTIDE SEQUENCE</scope>
    <source>
        <strain evidence="3">PSN293</strain>
    </source>
</reference>
<evidence type="ECO:0000313" key="3">
    <source>
        <dbReference type="EMBL" id="KAK4218501.1"/>
    </source>
</evidence>
<evidence type="ECO:0000256" key="2">
    <source>
        <dbReference type="SAM" id="Phobius"/>
    </source>
</evidence>
<feature type="region of interest" description="Disordered" evidence="1">
    <location>
        <begin position="550"/>
        <end position="579"/>
    </location>
</feature>